<dbReference type="Gene3D" id="3.90.180.10">
    <property type="entry name" value="Medium-chain alcohol dehydrogenases, catalytic domain"/>
    <property type="match status" value="1"/>
</dbReference>
<gene>
    <name evidence="3" type="ORF">I2501_01795</name>
</gene>
<evidence type="ECO:0000259" key="2">
    <source>
        <dbReference type="SMART" id="SM00829"/>
    </source>
</evidence>
<dbReference type="PANTHER" id="PTHR11695">
    <property type="entry name" value="ALCOHOL DEHYDROGENASE RELATED"/>
    <property type="match status" value="1"/>
</dbReference>
<dbReference type="InterPro" id="IPR036291">
    <property type="entry name" value="NAD(P)-bd_dom_sf"/>
</dbReference>
<dbReference type="GO" id="GO:0016491">
    <property type="term" value="F:oxidoreductase activity"/>
    <property type="evidence" value="ECO:0007669"/>
    <property type="project" value="UniProtKB-KW"/>
</dbReference>
<evidence type="ECO:0000313" key="3">
    <source>
        <dbReference type="EMBL" id="MBF9066769.1"/>
    </source>
</evidence>
<reference evidence="3" key="1">
    <citation type="submission" date="2020-11" db="EMBL/GenBank/DDBJ databases">
        <title>Isolation and identification of active actinomycetes.</title>
        <authorList>
            <person name="Yu B."/>
        </authorList>
    </citation>
    <scope>NUCLEOTIDE SEQUENCE</scope>
    <source>
        <strain evidence="3">NEAU-YB345</strain>
    </source>
</reference>
<accession>A0A931FDR8</accession>
<dbReference type="SMART" id="SM00829">
    <property type="entry name" value="PKS_ER"/>
    <property type="match status" value="1"/>
</dbReference>
<dbReference type="SUPFAM" id="SSF51735">
    <property type="entry name" value="NAD(P)-binding Rossmann-fold domains"/>
    <property type="match status" value="1"/>
</dbReference>
<dbReference type="EMBL" id="JADPRT010000001">
    <property type="protein sequence ID" value="MBF9066769.1"/>
    <property type="molecule type" value="Genomic_DNA"/>
</dbReference>
<evidence type="ECO:0000313" key="4">
    <source>
        <dbReference type="Proteomes" id="UP000657385"/>
    </source>
</evidence>
<keyword evidence="4" id="KW-1185">Reference proteome</keyword>
<proteinExistence type="predicted"/>
<dbReference type="Pfam" id="PF08240">
    <property type="entry name" value="ADH_N"/>
    <property type="match status" value="1"/>
</dbReference>
<comment type="caution">
    <text evidence="3">The sequence shown here is derived from an EMBL/GenBank/DDBJ whole genome shotgun (WGS) entry which is preliminary data.</text>
</comment>
<dbReference type="AlphaFoldDB" id="A0A931FDR8"/>
<feature type="domain" description="Enoyl reductase (ER)" evidence="2">
    <location>
        <begin position="10"/>
        <end position="304"/>
    </location>
</feature>
<name>A0A931FDR8_9ACTN</name>
<dbReference type="Proteomes" id="UP000657385">
    <property type="component" value="Unassembled WGS sequence"/>
</dbReference>
<sequence length="308" mass="32281">MRAVMQKSFGGPEVLEVVDTDRPSLLPGEVLIRVRACGVNPVDAVVRSGEYPLLGEPPFGVGWDLSGVVAEAGPGARFAVGDEVYGMPFFPRAANAYAEYVAAPSRQLARKPASLSHVQAAALPLAALTAWQGLVDRARIKPGDRVLILRAAGGVGHLAVQIAKAHGCHVTAVASAVRHGFLRGLGADELVDYRTVDFADAVQDMDVVFDSTAQGERSLSVLRAGGALVSILEDGDELATAAEARGVRLVVTSVEPDYVALERIAELADAGRLRPHVEATFDLADAASAHAAMDQGHVQGKILLTVSQ</sequence>
<evidence type="ECO:0000256" key="1">
    <source>
        <dbReference type="ARBA" id="ARBA00023002"/>
    </source>
</evidence>
<dbReference type="CDD" id="cd05289">
    <property type="entry name" value="MDR_like_2"/>
    <property type="match status" value="1"/>
</dbReference>
<dbReference type="RefSeq" id="WP_196192314.1">
    <property type="nucleotide sequence ID" value="NZ_JADPRT010000001.1"/>
</dbReference>
<dbReference type="InterPro" id="IPR013154">
    <property type="entry name" value="ADH-like_N"/>
</dbReference>
<dbReference type="InterPro" id="IPR002364">
    <property type="entry name" value="Quin_OxRdtase/zeta-crystal_CS"/>
</dbReference>
<dbReference type="InterPro" id="IPR020843">
    <property type="entry name" value="ER"/>
</dbReference>
<dbReference type="PROSITE" id="PS01162">
    <property type="entry name" value="QOR_ZETA_CRYSTAL"/>
    <property type="match status" value="1"/>
</dbReference>
<dbReference type="GO" id="GO:0008270">
    <property type="term" value="F:zinc ion binding"/>
    <property type="evidence" value="ECO:0007669"/>
    <property type="project" value="InterPro"/>
</dbReference>
<protein>
    <submittedName>
        <fullName evidence="3">NADP-dependent oxidoreductase</fullName>
    </submittedName>
</protein>
<dbReference type="Pfam" id="PF13602">
    <property type="entry name" value="ADH_zinc_N_2"/>
    <property type="match status" value="1"/>
</dbReference>
<keyword evidence="1" id="KW-0560">Oxidoreductase</keyword>
<dbReference type="SUPFAM" id="SSF50129">
    <property type="entry name" value="GroES-like"/>
    <property type="match status" value="1"/>
</dbReference>
<dbReference type="Gene3D" id="3.40.50.720">
    <property type="entry name" value="NAD(P)-binding Rossmann-like Domain"/>
    <property type="match status" value="1"/>
</dbReference>
<organism evidence="3 4">
    <name type="scientific">Streptacidiphilus fuscans</name>
    <dbReference type="NCBI Taxonomy" id="2789292"/>
    <lineage>
        <taxon>Bacteria</taxon>
        <taxon>Bacillati</taxon>
        <taxon>Actinomycetota</taxon>
        <taxon>Actinomycetes</taxon>
        <taxon>Kitasatosporales</taxon>
        <taxon>Streptomycetaceae</taxon>
        <taxon>Streptacidiphilus</taxon>
    </lineage>
</organism>
<dbReference type="InterPro" id="IPR011032">
    <property type="entry name" value="GroES-like_sf"/>
</dbReference>
<dbReference type="PANTHER" id="PTHR11695:SF294">
    <property type="entry name" value="RETICULON-4-INTERACTING PROTEIN 1, MITOCHONDRIAL"/>
    <property type="match status" value="1"/>
</dbReference>
<dbReference type="InterPro" id="IPR050700">
    <property type="entry name" value="YIM1/Zinc_Alcohol_DH_Fams"/>
</dbReference>